<dbReference type="EMBL" id="CAFBLV010000063">
    <property type="protein sequence ID" value="CAB4867228.1"/>
    <property type="molecule type" value="Genomic_DNA"/>
</dbReference>
<dbReference type="GO" id="GO:0045436">
    <property type="term" value="F:lycopene beta cyclase activity"/>
    <property type="evidence" value="ECO:0007669"/>
    <property type="project" value="UniProtKB-ARBA"/>
</dbReference>
<proteinExistence type="predicted"/>
<evidence type="ECO:0000313" key="11">
    <source>
        <dbReference type="EMBL" id="CAB4867228.1"/>
    </source>
</evidence>
<gene>
    <name evidence="10" type="ORF">UFOPK2809_00752</name>
    <name evidence="11" type="ORF">UFOPK3425_00445</name>
    <name evidence="12" type="ORF">UFOPK4092_01213</name>
</gene>
<keyword evidence="5 8" id="KW-1133">Transmembrane helix</keyword>
<evidence type="ECO:0000256" key="4">
    <source>
        <dbReference type="ARBA" id="ARBA00022746"/>
    </source>
</evidence>
<dbReference type="InterPro" id="IPR017825">
    <property type="entry name" value="Lycopene_cyclase_dom"/>
</dbReference>
<accession>A0A6J7DD88</accession>
<evidence type="ECO:0000256" key="1">
    <source>
        <dbReference type="ARBA" id="ARBA00004141"/>
    </source>
</evidence>
<dbReference type="EMBL" id="CAFBPJ010000157">
    <property type="protein sequence ID" value="CAB5025807.1"/>
    <property type="molecule type" value="Genomic_DNA"/>
</dbReference>
<dbReference type="EMBL" id="CAEZZA010000086">
    <property type="protein sequence ID" value="CAB4748099.1"/>
    <property type="molecule type" value="Genomic_DNA"/>
</dbReference>
<evidence type="ECO:0000256" key="3">
    <source>
        <dbReference type="ARBA" id="ARBA00022692"/>
    </source>
</evidence>
<feature type="transmembrane region" description="Helical" evidence="8">
    <location>
        <begin position="38"/>
        <end position="63"/>
    </location>
</feature>
<feature type="domain" description="Lycopene cyclase" evidence="9">
    <location>
        <begin position="13"/>
        <end position="98"/>
    </location>
</feature>
<dbReference type="NCBIfam" id="TIGR03462">
    <property type="entry name" value="CarR_dom_SF"/>
    <property type="match status" value="1"/>
</dbReference>
<feature type="transmembrane region" description="Helical" evidence="8">
    <location>
        <begin position="83"/>
        <end position="100"/>
    </location>
</feature>
<comment type="pathway">
    <text evidence="2">Carotenoid biosynthesis.</text>
</comment>
<evidence type="ECO:0000256" key="7">
    <source>
        <dbReference type="ARBA" id="ARBA00023235"/>
    </source>
</evidence>
<feature type="transmembrane region" description="Helical" evidence="8">
    <location>
        <begin position="6"/>
        <end position="26"/>
    </location>
</feature>
<evidence type="ECO:0000313" key="10">
    <source>
        <dbReference type="EMBL" id="CAB4748099.1"/>
    </source>
</evidence>
<keyword evidence="7" id="KW-0413">Isomerase</keyword>
<evidence type="ECO:0000256" key="8">
    <source>
        <dbReference type="SAM" id="Phobius"/>
    </source>
</evidence>
<evidence type="ECO:0000256" key="6">
    <source>
        <dbReference type="ARBA" id="ARBA00023136"/>
    </source>
</evidence>
<keyword evidence="4" id="KW-0125">Carotenoid biosynthesis</keyword>
<sequence>MTVPANLSYVGVLVFVLAGSAWLEITCRTRVFIRTKRLALSILPAVVLFFIWDVYAIANGHWWFDTDRILGWYLPGEVPVDEVLFFIVIPIAAILTLEAVRSVKGWNVGDEDVAP</sequence>
<evidence type="ECO:0000256" key="2">
    <source>
        <dbReference type="ARBA" id="ARBA00004829"/>
    </source>
</evidence>
<dbReference type="AlphaFoldDB" id="A0A6J7DD88"/>
<evidence type="ECO:0000313" key="12">
    <source>
        <dbReference type="EMBL" id="CAB5025807.1"/>
    </source>
</evidence>
<name>A0A6J7DD88_9ZZZZ</name>
<protein>
    <submittedName>
        <fullName evidence="11">Unannotated protein</fullName>
    </submittedName>
</protein>
<organism evidence="11">
    <name type="scientific">freshwater metagenome</name>
    <dbReference type="NCBI Taxonomy" id="449393"/>
    <lineage>
        <taxon>unclassified sequences</taxon>
        <taxon>metagenomes</taxon>
        <taxon>ecological metagenomes</taxon>
    </lineage>
</organism>
<dbReference type="Pfam" id="PF18916">
    <property type="entry name" value="Lycopene_cyc"/>
    <property type="match status" value="1"/>
</dbReference>
<evidence type="ECO:0000259" key="9">
    <source>
        <dbReference type="Pfam" id="PF18916"/>
    </source>
</evidence>
<reference evidence="11" key="1">
    <citation type="submission" date="2020-05" db="EMBL/GenBank/DDBJ databases">
        <authorList>
            <person name="Chiriac C."/>
            <person name="Salcher M."/>
            <person name="Ghai R."/>
            <person name="Kavagutti S V."/>
        </authorList>
    </citation>
    <scope>NUCLEOTIDE SEQUENCE</scope>
</reference>
<dbReference type="GO" id="GO:0016872">
    <property type="term" value="F:intramolecular lyase activity"/>
    <property type="evidence" value="ECO:0007669"/>
    <property type="project" value="InterPro"/>
</dbReference>
<evidence type="ECO:0000256" key="5">
    <source>
        <dbReference type="ARBA" id="ARBA00022989"/>
    </source>
</evidence>
<dbReference type="GO" id="GO:0016117">
    <property type="term" value="P:carotenoid biosynthetic process"/>
    <property type="evidence" value="ECO:0007669"/>
    <property type="project" value="UniProtKB-KW"/>
</dbReference>
<keyword evidence="6 8" id="KW-0472">Membrane</keyword>
<dbReference type="GO" id="GO:0016020">
    <property type="term" value="C:membrane"/>
    <property type="evidence" value="ECO:0007669"/>
    <property type="project" value="UniProtKB-SubCell"/>
</dbReference>
<keyword evidence="3 8" id="KW-0812">Transmembrane</keyword>
<dbReference type="GO" id="GO:0016120">
    <property type="term" value="P:carotene biosynthetic process"/>
    <property type="evidence" value="ECO:0007669"/>
    <property type="project" value="UniProtKB-ARBA"/>
</dbReference>
<comment type="subcellular location">
    <subcellularLocation>
        <location evidence="1">Membrane</location>
        <topology evidence="1">Multi-pass membrane protein</topology>
    </subcellularLocation>
</comment>